<name>A0AAN9L9H2_CANGL</name>
<evidence type="ECO:0000256" key="5">
    <source>
        <dbReference type="ARBA" id="ARBA00022677"/>
    </source>
</evidence>
<feature type="transmembrane region" description="Helical" evidence="9">
    <location>
        <begin position="116"/>
        <end position="149"/>
    </location>
</feature>
<dbReference type="GO" id="GO:0019915">
    <property type="term" value="P:lipid storage"/>
    <property type="evidence" value="ECO:0007669"/>
    <property type="project" value="TreeGrafter"/>
</dbReference>
<comment type="caution">
    <text evidence="10">The sequence shown here is derived from an EMBL/GenBank/DDBJ whole genome shotgun (WGS) entry which is preliminary data.</text>
</comment>
<comment type="subcellular location">
    <subcellularLocation>
        <location evidence="3">Lipid droplet</location>
    </subcellularLocation>
    <subcellularLocation>
        <location evidence="2">Membrane</location>
        <topology evidence="2">Multi-pass membrane protein</topology>
    </subcellularLocation>
</comment>
<dbReference type="EMBL" id="JAYMYQ010000005">
    <property type="protein sequence ID" value="KAK7330208.1"/>
    <property type="molecule type" value="Genomic_DNA"/>
</dbReference>
<organism evidence="10 11">
    <name type="scientific">Canavalia gladiata</name>
    <name type="common">Sword bean</name>
    <name type="synonym">Dolichos gladiatus</name>
    <dbReference type="NCBI Taxonomy" id="3824"/>
    <lineage>
        <taxon>Eukaryota</taxon>
        <taxon>Viridiplantae</taxon>
        <taxon>Streptophyta</taxon>
        <taxon>Embryophyta</taxon>
        <taxon>Tracheophyta</taxon>
        <taxon>Spermatophyta</taxon>
        <taxon>Magnoliopsida</taxon>
        <taxon>eudicotyledons</taxon>
        <taxon>Gunneridae</taxon>
        <taxon>Pentapetalae</taxon>
        <taxon>rosids</taxon>
        <taxon>fabids</taxon>
        <taxon>Fabales</taxon>
        <taxon>Fabaceae</taxon>
        <taxon>Papilionoideae</taxon>
        <taxon>50 kb inversion clade</taxon>
        <taxon>NPAAA clade</taxon>
        <taxon>indigoferoid/millettioid clade</taxon>
        <taxon>Phaseoleae</taxon>
        <taxon>Canavalia</taxon>
    </lineage>
</organism>
<feature type="transmembrane region" description="Helical" evidence="9">
    <location>
        <begin position="161"/>
        <end position="187"/>
    </location>
</feature>
<evidence type="ECO:0000256" key="8">
    <source>
        <dbReference type="ARBA" id="ARBA00023136"/>
    </source>
</evidence>
<evidence type="ECO:0000256" key="9">
    <source>
        <dbReference type="SAM" id="Phobius"/>
    </source>
</evidence>
<dbReference type="AlphaFoldDB" id="A0AAN9L9H2"/>
<dbReference type="GO" id="GO:0016020">
    <property type="term" value="C:membrane"/>
    <property type="evidence" value="ECO:0007669"/>
    <property type="project" value="UniProtKB-SubCell"/>
</dbReference>
<dbReference type="InterPro" id="IPR000136">
    <property type="entry name" value="Oleosin"/>
</dbReference>
<dbReference type="PANTHER" id="PTHR33203:SF4">
    <property type="entry name" value="F27J15.22"/>
    <property type="match status" value="1"/>
</dbReference>
<dbReference type="PANTHER" id="PTHR33203">
    <property type="entry name" value="OLEOSIN"/>
    <property type="match status" value="1"/>
</dbReference>
<proteinExistence type="inferred from homology"/>
<dbReference type="GO" id="GO:0048608">
    <property type="term" value="P:reproductive structure development"/>
    <property type="evidence" value="ECO:0007669"/>
    <property type="project" value="UniProtKB-ARBA"/>
</dbReference>
<evidence type="ECO:0000256" key="1">
    <source>
        <dbReference type="ARBA" id="ARBA00002582"/>
    </source>
</evidence>
<feature type="transmembrane region" description="Helical" evidence="9">
    <location>
        <begin position="43"/>
        <end position="63"/>
    </location>
</feature>
<accession>A0AAN9L9H2</accession>
<dbReference type="GO" id="GO:0009791">
    <property type="term" value="P:post-embryonic development"/>
    <property type="evidence" value="ECO:0007669"/>
    <property type="project" value="UniProtKB-ARBA"/>
</dbReference>
<dbReference type="Proteomes" id="UP001367508">
    <property type="component" value="Unassembled WGS sequence"/>
</dbReference>
<evidence type="ECO:0000256" key="4">
    <source>
        <dbReference type="ARBA" id="ARBA00010858"/>
    </source>
</evidence>
<evidence type="ECO:0008006" key="12">
    <source>
        <dbReference type="Google" id="ProtNLM"/>
    </source>
</evidence>
<gene>
    <name evidence="10" type="ORF">VNO77_24395</name>
</gene>
<evidence type="ECO:0000256" key="6">
    <source>
        <dbReference type="ARBA" id="ARBA00022692"/>
    </source>
</evidence>
<keyword evidence="5" id="KW-0551">Lipid droplet</keyword>
<protein>
    <recommendedName>
        <fullName evidence="12">Oleosin 1-like</fullName>
    </recommendedName>
</protein>
<sequence>MATTSKATDPIQNPIFPPPRIPLHVTKIASLTSHLSLLHTFPFLSRLSFLSSIIFILSLSLSLTQIHASTFLSHMANGNPGSAQMQRGCRAPPSLSAAFLQKLQDHAPNSTQLAGIFTLMITGFIFFLLTGLSVAGAILGLIVFMPFIIVSSPIWIPAGTFLFFLIAGFFSMCGFGVAFVAALSWIYRYFRGLHPPGSDRVDYARSRIYDTATHVKDYAREYGGYLQSKVKDAAPGA</sequence>
<dbReference type="GO" id="GO:0012511">
    <property type="term" value="C:monolayer-surrounded lipid storage body"/>
    <property type="evidence" value="ECO:0007669"/>
    <property type="project" value="InterPro"/>
</dbReference>
<reference evidence="10 11" key="1">
    <citation type="submission" date="2024-01" db="EMBL/GenBank/DDBJ databases">
        <title>The genomes of 5 underutilized Papilionoideae crops provide insights into root nodulation and disease resistanc.</title>
        <authorList>
            <person name="Jiang F."/>
        </authorList>
    </citation>
    <scope>NUCLEOTIDE SEQUENCE [LARGE SCALE GENOMIC DNA]</scope>
    <source>
        <strain evidence="10">LVBAO_FW01</strain>
        <tissue evidence="10">Leaves</tissue>
    </source>
</reference>
<keyword evidence="7 9" id="KW-1133">Transmembrane helix</keyword>
<evidence type="ECO:0000256" key="3">
    <source>
        <dbReference type="ARBA" id="ARBA00004502"/>
    </source>
</evidence>
<evidence type="ECO:0000313" key="10">
    <source>
        <dbReference type="EMBL" id="KAK7330208.1"/>
    </source>
</evidence>
<evidence type="ECO:0000313" key="11">
    <source>
        <dbReference type="Proteomes" id="UP001367508"/>
    </source>
</evidence>
<dbReference type="Pfam" id="PF01277">
    <property type="entry name" value="Oleosin"/>
    <property type="match status" value="1"/>
</dbReference>
<comment type="function">
    <text evidence="1">May have a structural role to stabilize the lipid body during desiccation of the seed by preventing coalescence of the oil. Probably interacts with both lipid and phospholipid moieties of lipid bodies. May also provide recognition signals for specific lipase anchorage in lipolysis during seedling growth.</text>
</comment>
<evidence type="ECO:0000256" key="7">
    <source>
        <dbReference type="ARBA" id="ARBA00022989"/>
    </source>
</evidence>
<keyword evidence="11" id="KW-1185">Reference proteome</keyword>
<keyword evidence="6 9" id="KW-0812">Transmembrane</keyword>
<keyword evidence="8 9" id="KW-0472">Membrane</keyword>
<comment type="similarity">
    <text evidence="4">Belongs to the oleosin family.</text>
</comment>
<evidence type="ECO:0000256" key="2">
    <source>
        <dbReference type="ARBA" id="ARBA00004141"/>
    </source>
</evidence>